<dbReference type="InterPro" id="IPR020719">
    <property type="entry name" value="RNA3'_term_phos_cycl-like_CS"/>
</dbReference>
<dbReference type="InterPro" id="IPR000228">
    <property type="entry name" value="RNA3'_term_phos_cyc"/>
</dbReference>
<dbReference type="InterPro" id="IPR037136">
    <property type="entry name" value="RNA3'_phos_cyclase_dom_sf"/>
</dbReference>
<dbReference type="SUPFAM" id="SSF55205">
    <property type="entry name" value="EPT/RTPC-like"/>
    <property type="match status" value="1"/>
</dbReference>
<dbReference type="GO" id="GO:0005730">
    <property type="term" value="C:nucleolus"/>
    <property type="evidence" value="ECO:0007669"/>
    <property type="project" value="InterPro"/>
</dbReference>
<dbReference type="FunFam" id="3.65.10.20:FF:000014">
    <property type="entry name" value="RNA terminal phosphate cyclase like 1"/>
    <property type="match status" value="1"/>
</dbReference>
<evidence type="ECO:0000259" key="1">
    <source>
        <dbReference type="Pfam" id="PF01137"/>
    </source>
</evidence>
<accession>A0AAD9QYU2</accession>
<reference evidence="2" key="2">
    <citation type="journal article" date="2023" name="Science">
        <title>Genomic signatures of disease resistance in endangered staghorn corals.</title>
        <authorList>
            <person name="Vollmer S.V."/>
            <person name="Selwyn J.D."/>
            <person name="Despard B.A."/>
            <person name="Roesel C.L."/>
        </authorList>
    </citation>
    <scope>NUCLEOTIDE SEQUENCE</scope>
    <source>
        <strain evidence="2">K2</strain>
    </source>
</reference>
<dbReference type="AlphaFoldDB" id="A0AAD9QYU2"/>
<feature type="domain" description="RNA 3'-terminal phosphate cyclase" evidence="1">
    <location>
        <begin position="6"/>
        <end position="178"/>
    </location>
</feature>
<dbReference type="InterPro" id="IPR023797">
    <property type="entry name" value="RNA3'_phos_cyclase_dom"/>
</dbReference>
<dbReference type="Proteomes" id="UP001249851">
    <property type="component" value="Unassembled WGS sequence"/>
</dbReference>
<dbReference type="EMBL" id="JARQWQ010000009">
    <property type="protein sequence ID" value="KAK2569949.1"/>
    <property type="molecule type" value="Genomic_DNA"/>
</dbReference>
<dbReference type="PANTHER" id="PTHR11096">
    <property type="entry name" value="RNA 3' TERMINAL PHOSPHATE CYCLASE"/>
    <property type="match status" value="1"/>
</dbReference>
<dbReference type="GO" id="GO:0004521">
    <property type="term" value="F:RNA endonuclease activity"/>
    <property type="evidence" value="ECO:0007669"/>
    <property type="project" value="TreeGrafter"/>
</dbReference>
<dbReference type="InterPro" id="IPR013792">
    <property type="entry name" value="RNA3'P_cycl/enolpyr_Trfase_a/b"/>
</dbReference>
<dbReference type="PROSITE" id="PS01287">
    <property type="entry name" value="RTC"/>
    <property type="match status" value="1"/>
</dbReference>
<dbReference type="Pfam" id="PF01137">
    <property type="entry name" value="RTC"/>
    <property type="match status" value="1"/>
</dbReference>
<reference evidence="2" key="1">
    <citation type="journal article" date="2023" name="G3 (Bethesda)">
        <title>Whole genome assembly and annotation of the endangered Caribbean coral Acropora cervicornis.</title>
        <authorList>
            <person name="Selwyn J.D."/>
            <person name="Vollmer S.V."/>
        </authorList>
    </citation>
    <scope>NUCLEOTIDE SEQUENCE</scope>
    <source>
        <strain evidence="2">K2</strain>
    </source>
</reference>
<evidence type="ECO:0000313" key="2">
    <source>
        <dbReference type="EMBL" id="KAK2569949.1"/>
    </source>
</evidence>
<dbReference type="InterPro" id="IPR016443">
    <property type="entry name" value="RNA3'_term_phos_cyc_type_2"/>
</dbReference>
<name>A0AAD9QYU2_ACRCE</name>
<organism evidence="2 3">
    <name type="scientific">Acropora cervicornis</name>
    <name type="common">Staghorn coral</name>
    <dbReference type="NCBI Taxonomy" id="6130"/>
    <lineage>
        <taxon>Eukaryota</taxon>
        <taxon>Metazoa</taxon>
        <taxon>Cnidaria</taxon>
        <taxon>Anthozoa</taxon>
        <taxon>Hexacorallia</taxon>
        <taxon>Scleractinia</taxon>
        <taxon>Astrocoeniina</taxon>
        <taxon>Acroporidae</taxon>
        <taxon>Acropora</taxon>
    </lineage>
</organism>
<protein>
    <submittedName>
        <fullName evidence="2">RNA 3'-terminal phosphate cyclase-like protein</fullName>
    </submittedName>
</protein>
<evidence type="ECO:0000313" key="3">
    <source>
        <dbReference type="Proteomes" id="UP001249851"/>
    </source>
</evidence>
<keyword evidence="3" id="KW-1185">Reference proteome</keyword>
<gene>
    <name evidence="2" type="ORF">P5673_005810</name>
</gene>
<proteinExistence type="predicted"/>
<dbReference type="NCBIfam" id="TIGR03400">
    <property type="entry name" value="18S_RNA_Rcl1p"/>
    <property type="match status" value="1"/>
</dbReference>
<dbReference type="Gene3D" id="3.65.10.20">
    <property type="entry name" value="RNA 3'-terminal phosphate cyclase domain"/>
    <property type="match status" value="1"/>
</dbReference>
<dbReference type="PANTHER" id="PTHR11096:SF1">
    <property type="entry name" value="RNA 3'-TERMINAL PHOSPHATE CYCLASE-LIKE PROTEIN"/>
    <property type="match status" value="1"/>
</dbReference>
<comment type="caution">
    <text evidence="2">The sequence shown here is derived from an EMBL/GenBank/DDBJ whole genome shotgun (WGS) entry which is preliminary data.</text>
</comment>
<sequence length="201" mass="22603">MAADLSFEGCNFLRQRLVLATLSVKSVRITNIRANEDDPGLKDFEASFIRLLDKLTNGSKIEINETGTMLFYKPGLLSGGPVEHECNLQRSIGYYLEAVTLLAPFCKKPIRLNLKGVTNDRYDPMVDIIKTVTIPVMKRFMVDDEGFDLKILKRGAPPGGGGEVMFSCPVRRNLRPIQFTDPGKIKRIRGLVYLFIFIAIF</sequence>
<dbReference type="GO" id="GO:0000479">
    <property type="term" value="P:endonucleolytic cleavage of tricistronic rRNA transcript (SSU-rRNA, 5.8S rRNA, LSU-rRNA)"/>
    <property type="evidence" value="ECO:0007669"/>
    <property type="project" value="TreeGrafter"/>
</dbReference>